<dbReference type="Proteomes" id="UP001500936">
    <property type="component" value="Unassembled WGS sequence"/>
</dbReference>
<evidence type="ECO:0000313" key="2">
    <source>
        <dbReference type="Proteomes" id="UP001500936"/>
    </source>
</evidence>
<dbReference type="EMBL" id="BAABHB010000006">
    <property type="protein sequence ID" value="GAA4409221.1"/>
    <property type="molecule type" value="Genomic_DNA"/>
</dbReference>
<sequence length="335" mass="38704">MTFWYLLTHLTLMLTTRPLTPGAGPGARLFILADTLPVATVPDSLARTVAEPDRQPYLRVVERPAESFMIHRISFVGDFLARLNYQETPTQQPFDSLSRLTYPRDRYIRMLFNEDDPRLNPRSDRYNPTYRLLADEFVTTVTTDTAAVFLPKNTEQLFGEVEYAVLYRNTPQKVRFYLKRHQTGSTYAWTLIDAEAPFLKNAKTDTLPAALPKRDTTARYLSSETHETQFLTLYNELSSRKNLLTISLEGYPVSKTLSRVARAFRDGSLSVQQTQQVHLYLDVRQGWVLKLTDFHREKDNAGWLITDLYNPAFRILLPAPIDRYRQWAVTAKKSN</sequence>
<protein>
    <submittedName>
        <fullName evidence="1">Uncharacterized protein</fullName>
    </submittedName>
</protein>
<gene>
    <name evidence="1" type="ORF">GCM10023187_32210</name>
</gene>
<name>A0ABP8KLA8_9BACT</name>
<accession>A0ABP8KLA8</accession>
<organism evidence="1 2">
    <name type="scientific">Nibrella viscosa</name>
    <dbReference type="NCBI Taxonomy" id="1084524"/>
    <lineage>
        <taxon>Bacteria</taxon>
        <taxon>Pseudomonadati</taxon>
        <taxon>Bacteroidota</taxon>
        <taxon>Cytophagia</taxon>
        <taxon>Cytophagales</taxon>
        <taxon>Spirosomataceae</taxon>
        <taxon>Nibrella</taxon>
    </lineage>
</organism>
<proteinExistence type="predicted"/>
<dbReference type="RefSeq" id="WP_345268857.1">
    <property type="nucleotide sequence ID" value="NZ_BAABHB010000006.1"/>
</dbReference>
<comment type="caution">
    <text evidence="1">The sequence shown here is derived from an EMBL/GenBank/DDBJ whole genome shotgun (WGS) entry which is preliminary data.</text>
</comment>
<evidence type="ECO:0000313" key="1">
    <source>
        <dbReference type="EMBL" id="GAA4409221.1"/>
    </source>
</evidence>
<reference evidence="2" key="1">
    <citation type="journal article" date="2019" name="Int. J. Syst. Evol. Microbiol.">
        <title>The Global Catalogue of Microorganisms (GCM) 10K type strain sequencing project: providing services to taxonomists for standard genome sequencing and annotation.</title>
        <authorList>
            <consortium name="The Broad Institute Genomics Platform"/>
            <consortium name="The Broad Institute Genome Sequencing Center for Infectious Disease"/>
            <person name="Wu L."/>
            <person name="Ma J."/>
        </authorList>
    </citation>
    <scope>NUCLEOTIDE SEQUENCE [LARGE SCALE GENOMIC DNA]</scope>
    <source>
        <strain evidence="2">JCM 17925</strain>
    </source>
</reference>
<keyword evidence="2" id="KW-1185">Reference proteome</keyword>